<organism evidence="2 3">
    <name type="scientific">Plutella xylostella</name>
    <name type="common">Diamondback moth</name>
    <name type="synonym">Plutella maculipennis</name>
    <dbReference type="NCBI Taxonomy" id="51655"/>
    <lineage>
        <taxon>Eukaryota</taxon>
        <taxon>Metazoa</taxon>
        <taxon>Ecdysozoa</taxon>
        <taxon>Arthropoda</taxon>
        <taxon>Hexapoda</taxon>
        <taxon>Insecta</taxon>
        <taxon>Pterygota</taxon>
        <taxon>Neoptera</taxon>
        <taxon>Endopterygota</taxon>
        <taxon>Lepidoptera</taxon>
        <taxon>Glossata</taxon>
        <taxon>Ditrysia</taxon>
        <taxon>Yponomeutoidea</taxon>
        <taxon>Plutellidae</taxon>
        <taxon>Plutella</taxon>
    </lineage>
</organism>
<keyword evidence="3" id="KW-1185">Reference proteome</keyword>
<evidence type="ECO:0000313" key="3">
    <source>
        <dbReference type="Proteomes" id="UP000653454"/>
    </source>
</evidence>
<dbReference type="GO" id="GO:0003677">
    <property type="term" value="F:DNA binding"/>
    <property type="evidence" value="ECO:0007669"/>
    <property type="project" value="InterPro"/>
</dbReference>
<name>A0A8S4DDI6_PLUXY</name>
<dbReference type="PANTHER" id="PTHR13578:SF20">
    <property type="entry name" value="POLYCOMB PROTEIN ASX"/>
    <property type="match status" value="1"/>
</dbReference>
<dbReference type="InterPro" id="IPR026905">
    <property type="entry name" value="ASX-like_PHD"/>
</dbReference>
<dbReference type="AlphaFoldDB" id="A0A8S4DDI6"/>
<dbReference type="Pfam" id="PF13922">
    <property type="entry name" value="PHD_3"/>
    <property type="match status" value="1"/>
</dbReference>
<evidence type="ECO:0000259" key="1">
    <source>
        <dbReference type="Pfam" id="PF13922"/>
    </source>
</evidence>
<dbReference type="GO" id="GO:0003682">
    <property type="term" value="F:chromatin binding"/>
    <property type="evidence" value="ECO:0007669"/>
    <property type="project" value="TreeGrafter"/>
</dbReference>
<evidence type="ECO:0000313" key="2">
    <source>
        <dbReference type="EMBL" id="CAG9099973.1"/>
    </source>
</evidence>
<dbReference type="InterPro" id="IPR024811">
    <property type="entry name" value="ASX/ASX-like"/>
</dbReference>
<accession>A0A8S4DDI6</accession>
<dbReference type="GO" id="GO:0009887">
    <property type="term" value="P:animal organ morphogenesis"/>
    <property type="evidence" value="ECO:0007669"/>
    <property type="project" value="TreeGrafter"/>
</dbReference>
<dbReference type="EMBL" id="CAJHNJ030000005">
    <property type="protein sequence ID" value="CAG9099973.1"/>
    <property type="molecule type" value="Genomic_DNA"/>
</dbReference>
<feature type="domain" description="Protein ASX-like PHD" evidence="1">
    <location>
        <begin position="24"/>
        <end position="100"/>
    </location>
</feature>
<protein>
    <submittedName>
        <fullName evidence="2">(diamondback moth) hypothetical protein</fullName>
    </submittedName>
</protein>
<gene>
    <name evidence="2" type="ORF">PLXY2_LOCUS2362</name>
</gene>
<reference evidence="2" key="1">
    <citation type="submission" date="2020-11" db="EMBL/GenBank/DDBJ databases">
        <authorList>
            <person name="Whiteford S."/>
        </authorList>
    </citation>
    <scope>NUCLEOTIDE SEQUENCE</scope>
</reference>
<proteinExistence type="predicted"/>
<dbReference type="GO" id="GO:0035517">
    <property type="term" value="C:PR-DUB complex"/>
    <property type="evidence" value="ECO:0007669"/>
    <property type="project" value="TreeGrafter"/>
</dbReference>
<dbReference type="PANTHER" id="PTHR13578">
    <property type="entry name" value="ADDITIONAL SEX COMBS LIKE PROTEIN ASXL"/>
    <property type="match status" value="1"/>
</dbReference>
<sequence length="101" mass="10756">MRNCMSAILAAISAQLVNENRPNNVGQYILVQRTPSVAPRASSAPPSNQNTNVSVARCRSVGADEACVCNLRAMILCKKCGAFCHDDCIGSADLCLTCLIR</sequence>
<dbReference type="GO" id="GO:0045944">
    <property type="term" value="P:positive regulation of transcription by RNA polymerase II"/>
    <property type="evidence" value="ECO:0007669"/>
    <property type="project" value="TreeGrafter"/>
</dbReference>
<comment type="caution">
    <text evidence="2">The sequence shown here is derived from an EMBL/GenBank/DDBJ whole genome shotgun (WGS) entry which is preliminary data.</text>
</comment>
<dbReference type="Proteomes" id="UP000653454">
    <property type="component" value="Unassembled WGS sequence"/>
</dbReference>